<accession>M4BSQ8</accession>
<organism evidence="2 3">
    <name type="scientific">Hyaloperonospora arabidopsidis (strain Emoy2)</name>
    <name type="common">Downy mildew agent</name>
    <name type="synonym">Peronospora arabidopsidis</name>
    <dbReference type="NCBI Taxonomy" id="559515"/>
    <lineage>
        <taxon>Eukaryota</taxon>
        <taxon>Sar</taxon>
        <taxon>Stramenopiles</taxon>
        <taxon>Oomycota</taxon>
        <taxon>Peronosporomycetes</taxon>
        <taxon>Peronosporales</taxon>
        <taxon>Peronosporaceae</taxon>
        <taxon>Hyaloperonospora</taxon>
    </lineage>
</organism>
<reference evidence="3" key="1">
    <citation type="journal article" date="2010" name="Science">
        <title>Signatures of adaptation to obligate biotrophy in the Hyaloperonospora arabidopsidis genome.</title>
        <authorList>
            <person name="Baxter L."/>
            <person name="Tripathy S."/>
            <person name="Ishaque N."/>
            <person name="Boot N."/>
            <person name="Cabral A."/>
            <person name="Kemen E."/>
            <person name="Thines M."/>
            <person name="Ah-Fong A."/>
            <person name="Anderson R."/>
            <person name="Badejoko W."/>
            <person name="Bittner-Eddy P."/>
            <person name="Boore J.L."/>
            <person name="Chibucos M.C."/>
            <person name="Coates M."/>
            <person name="Dehal P."/>
            <person name="Delehaunty K."/>
            <person name="Dong S."/>
            <person name="Downton P."/>
            <person name="Dumas B."/>
            <person name="Fabro G."/>
            <person name="Fronick C."/>
            <person name="Fuerstenberg S.I."/>
            <person name="Fulton L."/>
            <person name="Gaulin E."/>
            <person name="Govers F."/>
            <person name="Hughes L."/>
            <person name="Humphray S."/>
            <person name="Jiang R.H."/>
            <person name="Judelson H."/>
            <person name="Kamoun S."/>
            <person name="Kyung K."/>
            <person name="Meijer H."/>
            <person name="Minx P."/>
            <person name="Morris P."/>
            <person name="Nelson J."/>
            <person name="Phuntumart V."/>
            <person name="Qutob D."/>
            <person name="Rehmany A."/>
            <person name="Rougon-Cardoso A."/>
            <person name="Ryden P."/>
            <person name="Torto-Alalibo T."/>
            <person name="Studholme D."/>
            <person name="Wang Y."/>
            <person name="Win J."/>
            <person name="Wood J."/>
            <person name="Clifton S.W."/>
            <person name="Rogers J."/>
            <person name="Van den Ackerveken G."/>
            <person name="Jones J.D."/>
            <person name="McDowell J.M."/>
            <person name="Beynon J."/>
            <person name="Tyler B.M."/>
        </authorList>
    </citation>
    <scope>NUCLEOTIDE SEQUENCE [LARGE SCALE GENOMIC DNA]</scope>
    <source>
        <strain evidence="3">Emoy2</strain>
    </source>
</reference>
<dbReference type="InParanoid" id="M4BSQ8"/>
<dbReference type="AlphaFoldDB" id="M4BSQ8"/>
<evidence type="ECO:0000256" key="1">
    <source>
        <dbReference type="SAM" id="MobiDB-lite"/>
    </source>
</evidence>
<name>M4BSQ8_HYAAE</name>
<reference evidence="2" key="2">
    <citation type="submission" date="2015-06" db="UniProtKB">
        <authorList>
            <consortium name="EnsemblProtists"/>
        </authorList>
    </citation>
    <scope>IDENTIFICATION</scope>
    <source>
        <strain evidence="2">Emoy2</strain>
    </source>
</reference>
<dbReference type="VEuPathDB" id="FungiDB:HpaG809492"/>
<feature type="region of interest" description="Disordered" evidence="1">
    <location>
        <begin position="18"/>
        <end position="38"/>
    </location>
</feature>
<dbReference type="Proteomes" id="UP000011713">
    <property type="component" value="Unassembled WGS sequence"/>
</dbReference>
<evidence type="ECO:0000313" key="2">
    <source>
        <dbReference type="EnsemblProtists" id="HpaP809492"/>
    </source>
</evidence>
<protein>
    <submittedName>
        <fullName evidence="2">Uncharacterized protein</fullName>
    </submittedName>
</protein>
<keyword evidence="3" id="KW-1185">Reference proteome</keyword>
<dbReference type="EMBL" id="JH597779">
    <property type="status" value="NOT_ANNOTATED_CDS"/>
    <property type="molecule type" value="Genomic_DNA"/>
</dbReference>
<dbReference type="HOGENOM" id="CLU_2799395_0_0_1"/>
<sequence length="68" mass="8054">MLSLPRNHQRESWRNWSVRSTGCNDRPWEQRGYSNQHRGSSRISLLSFALKQCQDDLCRQGDTRGDFK</sequence>
<proteinExistence type="predicted"/>
<evidence type="ECO:0000313" key="3">
    <source>
        <dbReference type="Proteomes" id="UP000011713"/>
    </source>
</evidence>
<dbReference type="EnsemblProtists" id="HpaT809492">
    <property type="protein sequence ID" value="HpaP809492"/>
    <property type="gene ID" value="HpaG809492"/>
</dbReference>